<dbReference type="VEuPathDB" id="GiardiaDB:GL50803_0015127"/>
<dbReference type="VEuPathDB" id="GiardiaDB:QR46_3879"/>
<dbReference type="Proteomes" id="UP000018320">
    <property type="component" value="Unassembled WGS sequence"/>
</dbReference>
<dbReference type="GO" id="GO:0046386">
    <property type="term" value="P:deoxyribose phosphate catabolic process"/>
    <property type="evidence" value="ECO:0007669"/>
    <property type="project" value="UniProtKB-UniPathway"/>
</dbReference>
<dbReference type="InterPro" id="IPR011343">
    <property type="entry name" value="DeoC"/>
</dbReference>
<evidence type="ECO:0000256" key="2">
    <source>
        <dbReference type="ARBA" id="ARBA00012515"/>
    </source>
</evidence>
<evidence type="ECO:0000313" key="10">
    <source>
        <dbReference type="Proteomes" id="UP000018320"/>
    </source>
</evidence>
<reference evidence="9 10" key="2">
    <citation type="journal article" date="2013" name="Genome Biol. Evol.">
        <title>Genome sequencing of Giardia lamblia genotypes A2 and B isolates (DH and GS) and comparative analysis with the genomes of genotypes A1 and E (WB and Pig).</title>
        <authorList>
            <person name="Adam R.D."/>
            <person name="Dahlstrom E.W."/>
            <person name="Martens C.A."/>
            <person name="Bruno D.P."/>
            <person name="Barbian K.D."/>
            <person name="Ricklefs S.M."/>
            <person name="Hernandez M.M."/>
            <person name="Narla N.P."/>
            <person name="Patel R.B."/>
            <person name="Porcella S.F."/>
            <person name="Nash T.E."/>
        </authorList>
    </citation>
    <scope>NUCLEOTIDE SEQUENCE [LARGE SCALE GENOMIC DNA]</scope>
    <source>
        <strain evidence="9 10">DH</strain>
    </source>
</reference>
<feature type="active site" description="Schiff-base intermediate with acetaldehyde" evidence="8">
    <location>
        <position position="205"/>
    </location>
</feature>
<dbReference type="VEuPathDB" id="GiardiaDB:GL50581_937"/>
<sequence>MLKGFIINKSQLMESLVGLIEERARHLEDLLGVPVRPSINPGALPRSCTSDLAKYIDHTNLNLDARPADIDKLCDEAVRFGFTAVCVNGCYARQITKKLAGSEVKTCCVIGFPLGCMTTAAKISETRELVQLGVQEIDMVINCGWLKAGMYKEVYGDIKAVASVCHYGSKPATLKVILECTCLETDDLIIDSSLLSLAAGADFIKTSTGMHKAGGAKAEHVRIMRLVAGDKMKVKAAGGIRSAEAAQEMVCSGADRIGASASVAICGGQV</sequence>
<dbReference type="NCBIfam" id="TIGR00126">
    <property type="entry name" value="deoC"/>
    <property type="match status" value="1"/>
</dbReference>
<keyword evidence="3" id="KW-0963">Cytoplasm</keyword>
<evidence type="ECO:0000256" key="6">
    <source>
        <dbReference type="ARBA" id="ARBA00032755"/>
    </source>
</evidence>
<dbReference type="EC" id="4.1.2.4" evidence="2"/>
<organism evidence="9 10">
    <name type="scientific">Giardia intestinalis</name>
    <name type="common">Giardia lamblia</name>
    <dbReference type="NCBI Taxonomy" id="5741"/>
    <lineage>
        <taxon>Eukaryota</taxon>
        <taxon>Metamonada</taxon>
        <taxon>Diplomonadida</taxon>
        <taxon>Hexamitidae</taxon>
        <taxon>Giardiinae</taxon>
        <taxon>Giardia</taxon>
    </lineage>
</organism>
<comment type="catalytic activity">
    <reaction evidence="7">
        <text>2-deoxy-D-ribose 5-phosphate = D-glyceraldehyde 3-phosphate + acetaldehyde</text>
        <dbReference type="Rhea" id="RHEA:12821"/>
        <dbReference type="ChEBI" id="CHEBI:15343"/>
        <dbReference type="ChEBI" id="CHEBI:59776"/>
        <dbReference type="ChEBI" id="CHEBI:62877"/>
        <dbReference type="EC" id="4.1.2.4"/>
    </reaction>
</comment>
<dbReference type="GO" id="GO:0009264">
    <property type="term" value="P:deoxyribonucleotide catabolic process"/>
    <property type="evidence" value="ECO:0007669"/>
    <property type="project" value="InterPro"/>
</dbReference>
<dbReference type="PANTHER" id="PTHR10889">
    <property type="entry name" value="DEOXYRIBOSE-PHOSPHATE ALDOLASE"/>
    <property type="match status" value="1"/>
</dbReference>
<name>V6T8Q6_GIAIN</name>
<dbReference type="PIRSF" id="PIRSF001357">
    <property type="entry name" value="DeoC"/>
    <property type="match status" value="1"/>
</dbReference>
<dbReference type="CDD" id="cd00959">
    <property type="entry name" value="DeoC"/>
    <property type="match status" value="1"/>
</dbReference>
<evidence type="ECO:0000256" key="1">
    <source>
        <dbReference type="ARBA" id="ARBA00010936"/>
    </source>
</evidence>
<dbReference type="HAMAP" id="MF_00114">
    <property type="entry name" value="DeoC_type1"/>
    <property type="match status" value="1"/>
</dbReference>
<dbReference type="SMART" id="SM01133">
    <property type="entry name" value="DeoC"/>
    <property type="match status" value="1"/>
</dbReference>
<evidence type="ECO:0000256" key="8">
    <source>
        <dbReference type="PIRSR" id="PIRSR001357-50"/>
    </source>
</evidence>
<reference evidence="10" key="1">
    <citation type="submission" date="2012-02" db="EMBL/GenBank/DDBJ databases">
        <title>Genome sequencing of Giardia lamblia Genotypes A2 and B isolates (DH and GS) and comparative analysis with the genomes of Genotypes A1 and E (WB and Pig).</title>
        <authorList>
            <person name="Adam R."/>
            <person name="Dahlstrom E."/>
            <person name="Martens C."/>
            <person name="Bruno D."/>
            <person name="Barbian K."/>
            <person name="Porcella S.F."/>
            <person name="Nash T."/>
        </authorList>
    </citation>
    <scope>NUCLEOTIDE SEQUENCE</scope>
    <source>
        <strain evidence="10">DH</strain>
    </source>
</reference>
<evidence type="ECO:0000256" key="3">
    <source>
        <dbReference type="ARBA" id="ARBA00022490"/>
    </source>
</evidence>
<dbReference type="GO" id="GO:0005737">
    <property type="term" value="C:cytoplasm"/>
    <property type="evidence" value="ECO:0007669"/>
    <property type="project" value="InterPro"/>
</dbReference>
<evidence type="ECO:0000256" key="4">
    <source>
        <dbReference type="ARBA" id="ARBA00023239"/>
    </source>
</evidence>
<dbReference type="AlphaFoldDB" id="V6T8Q6"/>
<dbReference type="Gene3D" id="3.20.20.70">
    <property type="entry name" value="Aldolase class I"/>
    <property type="match status" value="1"/>
</dbReference>
<keyword evidence="4" id="KW-0456">Lyase</keyword>
<keyword evidence="5 8" id="KW-0704">Schiff base</keyword>
<evidence type="ECO:0000256" key="7">
    <source>
        <dbReference type="ARBA" id="ARBA00048791"/>
    </source>
</evidence>
<dbReference type="Pfam" id="PF01791">
    <property type="entry name" value="DeoC"/>
    <property type="match status" value="1"/>
</dbReference>
<accession>V6T8Q6</accession>
<dbReference type="VEuPathDB" id="GiardiaDB:DHA2_15127"/>
<evidence type="ECO:0000256" key="5">
    <source>
        <dbReference type="ARBA" id="ARBA00023270"/>
    </source>
</evidence>
<dbReference type="PANTHER" id="PTHR10889:SF1">
    <property type="entry name" value="DEOXYRIBOSE-PHOSPHATE ALDOLASE"/>
    <property type="match status" value="1"/>
</dbReference>
<dbReference type="InterPro" id="IPR013785">
    <property type="entry name" value="Aldolase_TIM"/>
</dbReference>
<proteinExistence type="inferred from homology"/>
<dbReference type="SUPFAM" id="SSF51569">
    <property type="entry name" value="Aldolase"/>
    <property type="match status" value="1"/>
</dbReference>
<dbReference type="FunFam" id="3.20.20.70:FF:000044">
    <property type="entry name" value="Deoxyribose-phosphate aldolase"/>
    <property type="match status" value="1"/>
</dbReference>
<dbReference type="UniPathway" id="UPA00002">
    <property type="reaction ID" value="UER00468"/>
</dbReference>
<feature type="active site" description="Proton donor/acceptor" evidence="8">
    <location>
        <position position="235"/>
    </location>
</feature>
<evidence type="ECO:0000313" key="9">
    <source>
        <dbReference type="EMBL" id="ESU35258.1"/>
    </source>
</evidence>
<dbReference type="EMBL" id="AHGT01000091">
    <property type="protein sequence ID" value="ESU35258.1"/>
    <property type="molecule type" value="Genomic_DNA"/>
</dbReference>
<gene>
    <name evidence="9" type="ORF">DHA2_15127</name>
</gene>
<dbReference type="InterPro" id="IPR002915">
    <property type="entry name" value="DeoC/FbaB/LacD_aldolase"/>
</dbReference>
<comment type="caution">
    <text evidence="9">The sequence shown here is derived from an EMBL/GenBank/DDBJ whole genome shotgun (WGS) entry which is preliminary data.</text>
</comment>
<comment type="similarity">
    <text evidence="1">Belongs to the DeoC/FbaB aldolase family. DeoC type 1 subfamily.</text>
</comment>
<dbReference type="GO" id="GO:0016052">
    <property type="term" value="P:carbohydrate catabolic process"/>
    <property type="evidence" value="ECO:0007669"/>
    <property type="project" value="TreeGrafter"/>
</dbReference>
<dbReference type="GO" id="GO:0004139">
    <property type="term" value="F:deoxyribose-phosphate aldolase activity"/>
    <property type="evidence" value="ECO:0007669"/>
    <property type="project" value="UniProtKB-EC"/>
</dbReference>
<protein>
    <recommendedName>
        <fullName evidence="2">deoxyribose-phosphate aldolase</fullName>
        <ecNumber evidence="2">4.1.2.4</ecNumber>
    </recommendedName>
    <alternativeName>
        <fullName evidence="6">2-deoxy-D-ribose 5-phosphate aldolase</fullName>
    </alternativeName>
</protein>
<dbReference type="InterPro" id="IPR028581">
    <property type="entry name" value="DeoC_typeI"/>
</dbReference>